<organism evidence="7 8">
    <name type="scientific">Geomesophilobacter sediminis</name>
    <dbReference type="NCBI Taxonomy" id="2798584"/>
    <lineage>
        <taxon>Bacteria</taxon>
        <taxon>Pseudomonadati</taxon>
        <taxon>Thermodesulfobacteriota</taxon>
        <taxon>Desulfuromonadia</taxon>
        <taxon>Geobacterales</taxon>
        <taxon>Geobacteraceae</taxon>
        <taxon>Geomesophilobacter</taxon>
    </lineage>
</organism>
<dbReference type="Gene3D" id="1.10.287.950">
    <property type="entry name" value="Methyl-accepting chemotaxis protein"/>
    <property type="match status" value="1"/>
</dbReference>
<dbReference type="RefSeq" id="WP_199386452.1">
    <property type="nucleotide sequence ID" value="NZ_JAEMHM010000023.1"/>
</dbReference>
<sequence>MTALWNFYLCLTIKTRLIILCFCYSLCIVAATIAGRSDSLLLQIGGSGMFIVLGAIFGGINIWAITHSIGRAIGHLECIAGGDLSGEIVVRRRNEVSKIMVAMKEMVGRLTEVLCNIHEASLQMEQSSFQISEISGEISTASVSQRQRAADVSTATREVQEISESVRDLAETMRSNAQQTETEAEEGLQATREHIDQMRETVEEVIRAAQENEGLNRVGEQIHSIIDGITDIAEQTNLLALNAAIEAARAGEQGRGFAVVADEVRNLASRTAKETKEITRMIGELSSQVARTMKTMEQVVTRVRDGEAKTLSTAEIIESMVASVRENAAASNRISEVSATQMERLQSLKGSQESLFYTIEDNGSKVGVTATISADLNEVTKEFNRLLETFTFNTQAIIAPSQNEKRRHPRAQNGLLVEVHQEGILPHLKGVTKDFSLSGLQLRLSGERAIDTGRMVELLIMPPSLSVEEFGRQAPLTVMARVVWSRSETTGSTCGCEFANVTPAQLRGIESCFAHFKKNSRFDQLQAVSTSLPSAYL</sequence>
<reference evidence="7" key="1">
    <citation type="submission" date="2020-12" db="EMBL/GenBank/DDBJ databases">
        <title>Geomonas sp. Red875, isolated from river sediment.</title>
        <authorList>
            <person name="Xu Z."/>
            <person name="Zhang Z."/>
            <person name="Masuda Y."/>
            <person name="Itoh H."/>
            <person name="Senoo K."/>
        </authorList>
    </citation>
    <scope>NUCLEOTIDE SEQUENCE</scope>
    <source>
        <strain evidence="7">Red875</strain>
    </source>
</reference>
<evidence type="ECO:0000256" key="2">
    <source>
        <dbReference type="ARBA" id="ARBA00029447"/>
    </source>
</evidence>
<feature type="domain" description="Methyl-accepting transducer" evidence="5">
    <location>
        <begin position="120"/>
        <end position="356"/>
    </location>
</feature>
<keyword evidence="8" id="KW-1185">Reference proteome</keyword>
<dbReference type="InterPro" id="IPR004089">
    <property type="entry name" value="MCPsignal_dom"/>
</dbReference>
<keyword evidence="4" id="KW-1133">Transmembrane helix</keyword>
<name>A0A8J7M2G4_9BACT</name>
<protein>
    <submittedName>
        <fullName evidence="7">Methyl-accepting chemotaxis protein</fullName>
    </submittedName>
</protein>
<dbReference type="GO" id="GO:0007165">
    <property type="term" value="P:signal transduction"/>
    <property type="evidence" value="ECO:0007669"/>
    <property type="project" value="UniProtKB-KW"/>
</dbReference>
<dbReference type="PROSITE" id="PS50885">
    <property type="entry name" value="HAMP"/>
    <property type="match status" value="1"/>
</dbReference>
<dbReference type="SUPFAM" id="SSF141371">
    <property type="entry name" value="PilZ domain-like"/>
    <property type="match status" value="1"/>
</dbReference>
<evidence type="ECO:0000313" key="7">
    <source>
        <dbReference type="EMBL" id="MBJ6727393.1"/>
    </source>
</evidence>
<dbReference type="GO" id="GO:0035438">
    <property type="term" value="F:cyclic-di-GMP binding"/>
    <property type="evidence" value="ECO:0007669"/>
    <property type="project" value="InterPro"/>
</dbReference>
<evidence type="ECO:0000259" key="5">
    <source>
        <dbReference type="PROSITE" id="PS50111"/>
    </source>
</evidence>
<dbReference type="PROSITE" id="PS50111">
    <property type="entry name" value="CHEMOTAXIS_TRANSDUC_2"/>
    <property type="match status" value="1"/>
</dbReference>
<evidence type="ECO:0000256" key="3">
    <source>
        <dbReference type="PROSITE-ProRule" id="PRU00284"/>
    </source>
</evidence>
<feature type="domain" description="HAMP" evidence="6">
    <location>
        <begin position="63"/>
        <end position="115"/>
    </location>
</feature>
<keyword evidence="4" id="KW-0812">Transmembrane</keyword>
<accession>A0A8J7M2G4</accession>
<dbReference type="Gene3D" id="2.40.10.220">
    <property type="entry name" value="predicted glycosyltransferase like domains"/>
    <property type="match status" value="1"/>
</dbReference>
<dbReference type="SUPFAM" id="SSF58104">
    <property type="entry name" value="Methyl-accepting chemotaxis protein (MCP) signaling domain"/>
    <property type="match status" value="1"/>
</dbReference>
<dbReference type="InterPro" id="IPR003660">
    <property type="entry name" value="HAMP_dom"/>
</dbReference>
<dbReference type="Proteomes" id="UP000636888">
    <property type="component" value="Unassembled WGS sequence"/>
</dbReference>
<dbReference type="PANTHER" id="PTHR32089">
    <property type="entry name" value="METHYL-ACCEPTING CHEMOTAXIS PROTEIN MCPB"/>
    <property type="match status" value="1"/>
</dbReference>
<proteinExistence type="inferred from homology"/>
<evidence type="ECO:0000313" key="8">
    <source>
        <dbReference type="Proteomes" id="UP000636888"/>
    </source>
</evidence>
<evidence type="ECO:0000256" key="4">
    <source>
        <dbReference type="SAM" id="Phobius"/>
    </source>
</evidence>
<comment type="caution">
    <text evidence="7">The sequence shown here is derived from an EMBL/GenBank/DDBJ whole genome shotgun (WGS) entry which is preliminary data.</text>
</comment>
<dbReference type="SMART" id="SM00283">
    <property type="entry name" value="MA"/>
    <property type="match status" value="1"/>
</dbReference>
<comment type="similarity">
    <text evidence="2">Belongs to the methyl-accepting chemotaxis (MCP) protein family.</text>
</comment>
<dbReference type="GO" id="GO:0016020">
    <property type="term" value="C:membrane"/>
    <property type="evidence" value="ECO:0007669"/>
    <property type="project" value="InterPro"/>
</dbReference>
<dbReference type="Pfam" id="PF00015">
    <property type="entry name" value="MCPsignal"/>
    <property type="match status" value="1"/>
</dbReference>
<feature type="transmembrane region" description="Helical" evidence="4">
    <location>
        <begin position="40"/>
        <end position="64"/>
    </location>
</feature>
<gene>
    <name evidence="7" type="ORF">JFN93_21990</name>
</gene>
<dbReference type="AlphaFoldDB" id="A0A8J7M2G4"/>
<keyword evidence="1 3" id="KW-0807">Transducer</keyword>
<dbReference type="InterPro" id="IPR009875">
    <property type="entry name" value="PilZ_domain"/>
</dbReference>
<dbReference type="Pfam" id="PF07238">
    <property type="entry name" value="PilZ"/>
    <property type="match status" value="1"/>
</dbReference>
<dbReference type="EMBL" id="JAEMHM010000023">
    <property type="protein sequence ID" value="MBJ6727393.1"/>
    <property type="molecule type" value="Genomic_DNA"/>
</dbReference>
<feature type="transmembrane region" description="Helical" evidence="4">
    <location>
        <begin position="17"/>
        <end position="34"/>
    </location>
</feature>
<dbReference type="PANTHER" id="PTHR32089:SF112">
    <property type="entry name" value="LYSOZYME-LIKE PROTEIN-RELATED"/>
    <property type="match status" value="1"/>
</dbReference>
<evidence type="ECO:0000256" key="1">
    <source>
        <dbReference type="ARBA" id="ARBA00023224"/>
    </source>
</evidence>
<keyword evidence="4" id="KW-0472">Membrane</keyword>
<dbReference type="CDD" id="cd11386">
    <property type="entry name" value="MCP_signal"/>
    <property type="match status" value="1"/>
</dbReference>
<evidence type="ECO:0000259" key="6">
    <source>
        <dbReference type="PROSITE" id="PS50885"/>
    </source>
</evidence>